<reference evidence="4" key="1">
    <citation type="submission" date="2025-08" db="UniProtKB">
        <authorList>
            <consortium name="RefSeq"/>
        </authorList>
    </citation>
    <scope>IDENTIFICATION</scope>
    <source>
        <tissue evidence="4">Whole sample</tissue>
    </source>
</reference>
<proteinExistence type="predicted"/>
<evidence type="ECO:0000313" key="4">
    <source>
        <dbReference type="RefSeq" id="XP_022324934.1"/>
    </source>
</evidence>
<keyword evidence="3" id="KW-1185">Reference proteome</keyword>
<feature type="region of interest" description="Disordered" evidence="1">
    <location>
        <begin position="111"/>
        <end position="162"/>
    </location>
</feature>
<evidence type="ECO:0000256" key="1">
    <source>
        <dbReference type="SAM" id="MobiDB-lite"/>
    </source>
</evidence>
<feature type="compositionally biased region" description="Basic residues" evidence="1">
    <location>
        <begin position="122"/>
        <end position="131"/>
    </location>
</feature>
<dbReference type="RefSeq" id="XP_022324934.1">
    <property type="nucleotide sequence ID" value="XM_022469226.1"/>
</dbReference>
<accession>A0A8B8DBJ6</accession>
<feature type="domain" description="Mitochondria-eating protein C-terminal" evidence="2">
    <location>
        <begin position="201"/>
        <end position="407"/>
    </location>
</feature>
<evidence type="ECO:0000259" key="2">
    <source>
        <dbReference type="Pfam" id="PF16026"/>
    </source>
</evidence>
<dbReference type="AlphaFoldDB" id="A0A8B8DBJ6"/>
<dbReference type="OrthoDB" id="6140320at2759"/>
<sequence length="414" mass="47964">MSNQNKDDKVHKYCIRLLFEDKNVLSKHSSEDVSTARNEFELLLEKTAHQTTTSLPPKIITENSDRKMFHKLENYIIKSRGTETCTEMKEFKTLVACYNIWQSSEEIRTNRPEKLARDASIRRRTGIKKRLSMTVRKSRPEPSKPERSEPSPESKENQKLKHENEMLRLQVDELTTRLSKFASDKLTDGNPNFADLSDKNRPTKIGEKFGMVYDEEWSDAYEEIQSLLKLSDTEVYEVLLNIVIAGDRFCREVSQSQLSSIEKGMKEPMLRPQWFSDGKEYSVAELEASPNFTASLKKFAKDFRRGTAVASVVPLCTIFKDGKFKELRDWDVYKMESLNLYIDACIECLWLMNVQDPPMYITCLNKGDNYEPAHFNMFLVKGKEVEYTVWPAVFLHEGGPLVSKGYVKPKEQLQ</sequence>
<dbReference type="GeneID" id="111125432"/>
<gene>
    <name evidence="4" type="primary">LOC111125432</name>
</gene>
<protein>
    <submittedName>
        <fullName evidence="4">Uncharacterized protein LOC111125432 isoform X1</fullName>
    </submittedName>
</protein>
<dbReference type="Proteomes" id="UP000694844">
    <property type="component" value="Chromosome 3"/>
</dbReference>
<feature type="compositionally biased region" description="Basic and acidic residues" evidence="1">
    <location>
        <begin position="111"/>
        <end position="121"/>
    </location>
</feature>
<dbReference type="InterPro" id="IPR031981">
    <property type="entry name" value="MIEAP_C"/>
</dbReference>
<name>A0A8B8DBJ6_CRAVI</name>
<feature type="compositionally biased region" description="Basic and acidic residues" evidence="1">
    <location>
        <begin position="138"/>
        <end position="162"/>
    </location>
</feature>
<organism evidence="3 4">
    <name type="scientific">Crassostrea virginica</name>
    <name type="common">Eastern oyster</name>
    <dbReference type="NCBI Taxonomy" id="6565"/>
    <lineage>
        <taxon>Eukaryota</taxon>
        <taxon>Metazoa</taxon>
        <taxon>Spiralia</taxon>
        <taxon>Lophotrochozoa</taxon>
        <taxon>Mollusca</taxon>
        <taxon>Bivalvia</taxon>
        <taxon>Autobranchia</taxon>
        <taxon>Pteriomorphia</taxon>
        <taxon>Ostreida</taxon>
        <taxon>Ostreoidea</taxon>
        <taxon>Ostreidae</taxon>
        <taxon>Crassostrea</taxon>
    </lineage>
</organism>
<dbReference type="KEGG" id="cvn:111125432"/>
<dbReference type="Pfam" id="PF16026">
    <property type="entry name" value="MIEAP"/>
    <property type="match status" value="1"/>
</dbReference>
<evidence type="ECO:0000313" key="3">
    <source>
        <dbReference type="Proteomes" id="UP000694844"/>
    </source>
</evidence>